<organism evidence="3 4">
    <name type="scientific">Caenorhabditis briggsae</name>
    <dbReference type="NCBI Taxonomy" id="6238"/>
    <lineage>
        <taxon>Eukaryota</taxon>
        <taxon>Metazoa</taxon>
        <taxon>Ecdysozoa</taxon>
        <taxon>Nematoda</taxon>
        <taxon>Chromadorea</taxon>
        <taxon>Rhabditida</taxon>
        <taxon>Rhabditina</taxon>
        <taxon>Rhabditomorpha</taxon>
        <taxon>Rhabditoidea</taxon>
        <taxon>Rhabditidae</taxon>
        <taxon>Peloderinae</taxon>
        <taxon>Caenorhabditis</taxon>
    </lineage>
</organism>
<dbReference type="Proteomes" id="UP000829354">
    <property type="component" value="Chromosome II"/>
</dbReference>
<evidence type="ECO:0000256" key="1">
    <source>
        <dbReference type="SAM" id="Coils"/>
    </source>
</evidence>
<accession>A0AAE9EAV7</accession>
<evidence type="ECO:0000313" key="3">
    <source>
        <dbReference type="EMBL" id="UMM19508.1"/>
    </source>
</evidence>
<dbReference type="CDD" id="cd14686">
    <property type="entry name" value="bZIP"/>
    <property type="match status" value="1"/>
</dbReference>
<feature type="coiled-coil region" evidence="1">
    <location>
        <begin position="140"/>
        <end position="195"/>
    </location>
</feature>
<keyword evidence="4" id="KW-1185">Reference proteome</keyword>
<feature type="region of interest" description="Disordered" evidence="2">
    <location>
        <begin position="67"/>
        <end position="131"/>
    </location>
</feature>
<protein>
    <recommendedName>
        <fullName evidence="5">BZIP domain-containing protein</fullName>
    </recommendedName>
</protein>
<evidence type="ECO:0008006" key="5">
    <source>
        <dbReference type="Google" id="ProtNLM"/>
    </source>
</evidence>
<reference evidence="3 4" key="1">
    <citation type="submission" date="2022-04" db="EMBL/GenBank/DDBJ databases">
        <title>Chromosome-level reference genomes for two strains of Caenorhabditis briggsae: an improved platform for comparative genomics.</title>
        <authorList>
            <person name="Stevens L."/>
            <person name="Andersen E."/>
        </authorList>
    </citation>
    <scope>NUCLEOTIDE SEQUENCE [LARGE SCALE GENOMIC DNA]</scope>
    <source>
        <strain evidence="3">VX34</strain>
        <tissue evidence="3">Whole-organism</tissue>
    </source>
</reference>
<gene>
    <name evidence="3" type="ORF">L5515_015077</name>
</gene>
<keyword evidence="1" id="KW-0175">Coiled coil</keyword>
<dbReference type="AlphaFoldDB" id="A0AAE9EAV7"/>
<evidence type="ECO:0000313" key="4">
    <source>
        <dbReference type="Proteomes" id="UP000829354"/>
    </source>
</evidence>
<dbReference type="EMBL" id="CP092621">
    <property type="protein sequence ID" value="UMM19508.1"/>
    <property type="molecule type" value="Genomic_DNA"/>
</dbReference>
<sequence>MIGTKTFSSEEEQLLSLLDENPGQYPLVSSQDPVIFHNASYERELFMEYNYDFGESEDQITSPPAYMHHSKPMKMPTTKRAPTSSFNPYCSGPLIKEPSNTRSRGNSVHMYRSESPNSKRGRPSKATSNSKMANYARNYREQKKNELSMMQMRNAELEAELRLARDENSRMKSALTNAREEIAQLKKVIDQDSQIARVVATMGQSSSSQLGFGARAGVCVHVGSLGTTVEVCKQSQFNGAFQWRLLRFRLIPRRNLLILDRLFQRLGLTIHSDEAEMYSSFTPPSLYSVAINSILDRENEIRIVLRSHVSRNVRYCGGVHGESPFQALLSNPFNILLLCLLLRLKQRRKSVMSSLRRSSRKIFNVGKKYAKRFTSSSAKMRLVKLKIDKQHQQQIAESKARLEKYTRAREELHAGKSQTAIMCEGLTTEARSLRESYERQRPTVYRAIFTAFLEQDEEEEAYEDGFIGTYYY</sequence>
<evidence type="ECO:0000256" key="2">
    <source>
        <dbReference type="SAM" id="MobiDB-lite"/>
    </source>
</evidence>
<name>A0AAE9EAV7_CAEBR</name>
<proteinExistence type="predicted"/>